<proteinExistence type="predicted"/>
<dbReference type="AlphaFoldDB" id="A0A4Y2HE86"/>
<dbReference type="Proteomes" id="UP000499080">
    <property type="component" value="Unassembled WGS sequence"/>
</dbReference>
<accession>A0A4Y2HE86</accession>
<dbReference type="Gene3D" id="3.30.420.10">
    <property type="entry name" value="Ribonuclease H-like superfamily/Ribonuclease H"/>
    <property type="match status" value="1"/>
</dbReference>
<name>A0A4Y2HE86_ARAVE</name>
<dbReference type="InterPro" id="IPR036397">
    <property type="entry name" value="RNaseH_sf"/>
</dbReference>
<keyword evidence="2" id="KW-1185">Reference proteome</keyword>
<dbReference type="GO" id="GO:0003676">
    <property type="term" value="F:nucleic acid binding"/>
    <property type="evidence" value="ECO:0007669"/>
    <property type="project" value="InterPro"/>
</dbReference>
<evidence type="ECO:0000313" key="1">
    <source>
        <dbReference type="EMBL" id="GBM63571.1"/>
    </source>
</evidence>
<organism evidence="1 2">
    <name type="scientific">Araneus ventricosus</name>
    <name type="common">Orbweaver spider</name>
    <name type="synonym">Epeira ventricosa</name>
    <dbReference type="NCBI Taxonomy" id="182803"/>
    <lineage>
        <taxon>Eukaryota</taxon>
        <taxon>Metazoa</taxon>
        <taxon>Ecdysozoa</taxon>
        <taxon>Arthropoda</taxon>
        <taxon>Chelicerata</taxon>
        <taxon>Arachnida</taxon>
        <taxon>Araneae</taxon>
        <taxon>Araneomorphae</taxon>
        <taxon>Entelegynae</taxon>
        <taxon>Araneoidea</taxon>
        <taxon>Araneidae</taxon>
        <taxon>Araneus</taxon>
    </lineage>
</organism>
<gene>
    <name evidence="1" type="ORF">AVEN_173071_1</name>
</gene>
<protein>
    <submittedName>
        <fullName evidence="1">Uncharacterized protein</fullName>
    </submittedName>
</protein>
<sequence length="122" mass="14136">MIVQEIKDREWATRKASSEAILQNVPRDVFLLSGDEALFHLSGCVDKQNFRYCSPNNPIQIHERPLHSERVTIWCAVADFGIIGPYFFEENGKAVTVTSARYVDMLRYFPQSKLYEYENLAM</sequence>
<comment type="caution">
    <text evidence="1">The sequence shown here is derived from an EMBL/GenBank/DDBJ whole genome shotgun (WGS) entry which is preliminary data.</text>
</comment>
<reference evidence="1 2" key="1">
    <citation type="journal article" date="2019" name="Sci. Rep.">
        <title>Orb-weaving spider Araneus ventricosus genome elucidates the spidroin gene catalogue.</title>
        <authorList>
            <person name="Kono N."/>
            <person name="Nakamura H."/>
            <person name="Ohtoshi R."/>
            <person name="Moran D.A.P."/>
            <person name="Shinohara A."/>
            <person name="Yoshida Y."/>
            <person name="Fujiwara M."/>
            <person name="Mori M."/>
            <person name="Tomita M."/>
            <person name="Arakawa K."/>
        </authorList>
    </citation>
    <scope>NUCLEOTIDE SEQUENCE [LARGE SCALE GENOMIC DNA]</scope>
</reference>
<dbReference type="EMBL" id="BGPR01001876">
    <property type="protein sequence ID" value="GBM63571.1"/>
    <property type="molecule type" value="Genomic_DNA"/>
</dbReference>
<evidence type="ECO:0000313" key="2">
    <source>
        <dbReference type="Proteomes" id="UP000499080"/>
    </source>
</evidence>
<dbReference type="OrthoDB" id="8195099at2759"/>